<keyword evidence="1" id="KW-1133">Transmembrane helix</keyword>
<accession>A0A0G0RCK9</accession>
<comment type="caution">
    <text evidence="2">The sequence shown here is derived from an EMBL/GenBank/DDBJ whole genome shotgun (WGS) entry which is preliminary data.</text>
</comment>
<organism evidence="2 3">
    <name type="scientific">Candidatus Curtissbacteria bacterium GW2011_GWA1_40_16</name>
    <dbReference type="NCBI Taxonomy" id="1618405"/>
    <lineage>
        <taxon>Bacteria</taxon>
        <taxon>Candidatus Curtissiibacteriota</taxon>
    </lineage>
</organism>
<evidence type="ECO:0008006" key="4">
    <source>
        <dbReference type="Google" id="ProtNLM"/>
    </source>
</evidence>
<keyword evidence="1" id="KW-0812">Transmembrane</keyword>
<evidence type="ECO:0000256" key="1">
    <source>
        <dbReference type="SAM" id="Phobius"/>
    </source>
</evidence>
<evidence type="ECO:0000313" key="2">
    <source>
        <dbReference type="EMBL" id="KKR50464.1"/>
    </source>
</evidence>
<name>A0A0G0RCK9_9BACT</name>
<sequence length="92" mass="10560">MDTTQAIILTVIIVLTIFLAIIGYQLFFVLKELRLTLKKTNRILDDTQDFVTQIKKPIESANSIISAITTGAGIAHFLKKFKEEEKHERREK</sequence>
<gene>
    <name evidence="2" type="ORF">UT84_C0011G0010</name>
</gene>
<dbReference type="EMBL" id="LBYI01000011">
    <property type="protein sequence ID" value="KKR50464.1"/>
    <property type="molecule type" value="Genomic_DNA"/>
</dbReference>
<keyword evidence="1" id="KW-0472">Membrane</keyword>
<reference evidence="2 3" key="1">
    <citation type="journal article" date="2015" name="Nature">
        <title>rRNA introns, odd ribosomes, and small enigmatic genomes across a large radiation of phyla.</title>
        <authorList>
            <person name="Brown C.T."/>
            <person name="Hug L.A."/>
            <person name="Thomas B.C."/>
            <person name="Sharon I."/>
            <person name="Castelle C.J."/>
            <person name="Singh A."/>
            <person name="Wilkins M.J."/>
            <person name="Williams K.H."/>
            <person name="Banfield J.F."/>
        </authorList>
    </citation>
    <scope>NUCLEOTIDE SEQUENCE [LARGE SCALE GENOMIC DNA]</scope>
</reference>
<dbReference type="Proteomes" id="UP000034531">
    <property type="component" value="Unassembled WGS sequence"/>
</dbReference>
<feature type="transmembrane region" description="Helical" evidence="1">
    <location>
        <begin position="6"/>
        <end position="30"/>
    </location>
</feature>
<evidence type="ECO:0000313" key="3">
    <source>
        <dbReference type="Proteomes" id="UP000034531"/>
    </source>
</evidence>
<proteinExistence type="predicted"/>
<protein>
    <recommendedName>
        <fullName evidence="4">DUF948 domain-containing protein</fullName>
    </recommendedName>
</protein>
<dbReference type="AlphaFoldDB" id="A0A0G0RCK9"/>